<accession>A0AAJ0FUA4</accession>
<evidence type="ECO:0000313" key="3">
    <source>
        <dbReference type="Proteomes" id="UP001244011"/>
    </source>
</evidence>
<dbReference type="Proteomes" id="UP001244011">
    <property type="component" value="Unassembled WGS sequence"/>
</dbReference>
<dbReference type="RefSeq" id="XP_060289148.1">
    <property type="nucleotide sequence ID" value="XM_060430819.1"/>
</dbReference>
<dbReference type="PANTHER" id="PTHR47843">
    <property type="entry name" value="BTB DOMAIN-CONTAINING PROTEIN-RELATED"/>
    <property type="match status" value="1"/>
</dbReference>
<dbReference type="AlphaFoldDB" id="A0AAJ0FUA4"/>
<proteinExistence type="predicted"/>
<gene>
    <name evidence="2" type="ORF">QBC33DRAFT_575341</name>
</gene>
<keyword evidence="3" id="KW-1185">Reference proteome</keyword>
<feature type="region of interest" description="Disordered" evidence="1">
    <location>
        <begin position="61"/>
        <end position="83"/>
    </location>
</feature>
<evidence type="ECO:0000256" key="1">
    <source>
        <dbReference type="SAM" id="MobiDB-lite"/>
    </source>
</evidence>
<sequence length="268" mass="29839">MSLSGNGTTSGKATEKWLSDRVVTVYVGAERKRWAVHEKLLTSQSDYFKRAISSMDRRKIFKGKKGSGEPGESGGSDDPDSLDLPDDDPKLFALTVRWLYGITFAGRYEFAPVVAAVAGAEDVTVRDYMALYVLGTKLGIEGLKNAAINVVYDHYHAGLSSPSSGVERRRCPDLRDVRYVFENTAEDAQLRRLLIVSTLFYLFSSKDLPGNLPPEWEGVLRSNGDIGWELIKMVNGWRWVMGASCPSMTIKKRCSFHEHTDGGQRCDD</sequence>
<dbReference type="SUPFAM" id="SSF54695">
    <property type="entry name" value="POZ domain"/>
    <property type="match status" value="1"/>
</dbReference>
<dbReference type="PANTHER" id="PTHR47843:SF2">
    <property type="entry name" value="BTB DOMAIN-CONTAINING PROTEIN"/>
    <property type="match status" value="1"/>
</dbReference>
<reference evidence="2" key="1">
    <citation type="submission" date="2023-06" db="EMBL/GenBank/DDBJ databases">
        <title>Genome-scale phylogeny and comparative genomics of the fungal order Sordariales.</title>
        <authorList>
            <consortium name="Lawrence Berkeley National Laboratory"/>
            <person name="Hensen N."/>
            <person name="Bonometti L."/>
            <person name="Westerberg I."/>
            <person name="Brannstrom I.O."/>
            <person name="Guillou S."/>
            <person name="Cros-Aarteil S."/>
            <person name="Calhoun S."/>
            <person name="Haridas S."/>
            <person name="Kuo A."/>
            <person name="Mondo S."/>
            <person name="Pangilinan J."/>
            <person name="Riley R."/>
            <person name="Labutti K."/>
            <person name="Andreopoulos B."/>
            <person name="Lipzen A."/>
            <person name="Chen C."/>
            <person name="Yanf M."/>
            <person name="Daum C."/>
            <person name="Ng V."/>
            <person name="Clum A."/>
            <person name="Steindorff A."/>
            <person name="Ohm R."/>
            <person name="Martin F."/>
            <person name="Silar P."/>
            <person name="Natvig D."/>
            <person name="Lalanne C."/>
            <person name="Gautier V."/>
            <person name="Ament-Velasquez S.L."/>
            <person name="Kruys A."/>
            <person name="Hutchinson M.I."/>
            <person name="Powell A.J."/>
            <person name="Barry K."/>
            <person name="Miller A.N."/>
            <person name="Grigoriev I.V."/>
            <person name="Debuchy R."/>
            <person name="Gladieux P."/>
            <person name="Thoren M.H."/>
            <person name="Johannesson H."/>
        </authorList>
    </citation>
    <scope>NUCLEOTIDE SEQUENCE</scope>
    <source>
        <strain evidence="2">8032-3</strain>
    </source>
</reference>
<dbReference type="Gene3D" id="3.30.710.10">
    <property type="entry name" value="Potassium Channel Kv1.1, Chain A"/>
    <property type="match status" value="1"/>
</dbReference>
<dbReference type="EMBL" id="MU838997">
    <property type="protein sequence ID" value="KAK1772935.1"/>
    <property type="molecule type" value="Genomic_DNA"/>
</dbReference>
<evidence type="ECO:0008006" key="4">
    <source>
        <dbReference type="Google" id="ProtNLM"/>
    </source>
</evidence>
<dbReference type="InterPro" id="IPR011333">
    <property type="entry name" value="SKP1/BTB/POZ_sf"/>
</dbReference>
<evidence type="ECO:0000313" key="2">
    <source>
        <dbReference type="EMBL" id="KAK1772935.1"/>
    </source>
</evidence>
<protein>
    <recommendedName>
        <fullName evidence="4">BTB domain-containing protein</fullName>
    </recommendedName>
</protein>
<name>A0AAJ0FUA4_9PEZI</name>
<dbReference type="GeneID" id="85314006"/>
<comment type="caution">
    <text evidence="2">The sequence shown here is derived from an EMBL/GenBank/DDBJ whole genome shotgun (WGS) entry which is preliminary data.</text>
</comment>
<organism evidence="2 3">
    <name type="scientific">Phialemonium atrogriseum</name>
    <dbReference type="NCBI Taxonomy" id="1093897"/>
    <lineage>
        <taxon>Eukaryota</taxon>
        <taxon>Fungi</taxon>
        <taxon>Dikarya</taxon>
        <taxon>Ascomycota</taxon>
        <taxon>Pezizomycotina</taxon>
        <taxon>Sordariomycetes</taxon>
        <taxon>Sordariomycetidae</taxon>
        <taxon>Cephalothecales</taxon>
        <taxon>Cephalothecaceae</taxon>
        <taxon>Phialemonium</taxon>
    </lineage>
</organism>